<organism evidence="2 3">
    <name type="scientific">Streptococcus agalactiae LMG 14747</name>
    <dbReference type="NCBI Taxonomy" id="1154860"/>
    <lineage>
        <taxon>Bacteria</taxon>
        <taxon>Bacillati</taxon>
        <taxon>Bacillota</taxon>
        <taxon>Bacilli</taxon>
        <taxon>Lactobacillales</taxon>
        <taxon>Streptococcaceae</taxon>
        <taxon>Streptococcus</taxon>
    </lineage>
</organism>
<dbReference type="SUPFAM" id="SSF47413">
    <property type="entry name" value="lambda repressor-like DNA-binding domains"/>
    <property type="match status" value="1"/>
</dbReference>
<dbReference type="Gene3D" id="1.10.260.40">
    <property type="entry name" value="lambda repressor-like DNA-binding domains"/>
    <property type="match status" value="1"/>
</dbReference>
<keyword evidence="2" id="KW-0238">DNA-binding</keyword>
<reference evidence="2 3" key="1">
    <citation type="submission" date="2013-05" db="EMBL/GenBank/DDBJ databases">
        <authorList>
            <person name="Richards V.P."/>
            <person name="Durkin S.A.S."/>
            <person name="Kim M."/>
            <person name="Pavinski Bitar P.D."/>
            <person name="Stanhope M.J."/>
            <person name="Town C.D."/>
            <person name="Venter J.C."/>
        </authorList>
    </citation>
    <scope>NUCLEOTIDE SEQUENCE [LARGE SCALE GENOMIC DNA]</scope>
    <source>
        <strain evidence="2 3">LMG 14747</strain>
    </source>
</reference>
<comment type="caution">
    <text evidence="2">The sequence shown here is derived from an EMBL/GenBank/DDBJ whole genome shotgun (WGS) entry which is preliminary data.</text>
</comment>
<evidence type="ECO:0000313" key="3">
    <source>
        <dbReference type="Proteomes" id="UP000018482"/>
    </source>
</evidence>
<dbReference type="AlphaFoldDB" id="V6Z2T8"/>
<dbReference type="SMART" id="SM00530">
    <property type="entry name" value="HTH_XRE"/>
    <property type="match status" value="1"/>
</dbReference>
<sequence length="196" mass="22947">MSDLLFKNPKNRLETLMQENKYTLRKLSEDTNIPITTLSGYKKNLRTPKKNNAKILADYFGVSIPYLLGFDDKPTLRNPGNESFWEHFKMKLTKGTLVSENIDEWTPFKDELAIILKEINQSDELANYIDFIASKNNFNPVLVKAVKQFIADKEDELLPYLINTSGSKDSPYHYVWKAWENSDEYKEQQEARKRKK</sequence>
<proteinExistence type="predicted"/>
<dbReference type="eggNOG" id="COG3655">
    <property type="taxonomic scope" value="Bacteria"/>
</dbReference>
<protein>
    <submittedName>
        <fullName evidence="2">DNA-binding protein</fullName>
    </submittedName>
</protein>
<dbReference type="Proteomes" id="UP000018482">
    <property type="component" value="Unassembled WGS sequence"/>
</dbReference>
<dbReference type="InterPro" id="IPR001387">
    <property type="entry name" value="Cro/C1-type_HTH"/>
</dbReference>
<evidence type="ECO:0000259" key="1">
    <source>
        <dbReference type="PROSITE" id="PS50943"/>
    </source>
</evidence>
<dbReference type="CDD" id="cd00093">
    <property type="entry name" value="HTH_XRE"/>
    <property type="match status" value="1"/>
</dbReference>
<dbReference type="EMBL" id="ANQC01000077">
    <property type="protein sequence ID" value="ESV54581.1"/>
    <property type="molecule type" value="Genomic_DNA"/>
</dbReference>
<dbReference type="PROSITE" id="PS50943">
    <property type="entry name" value="HTH_CROC1"/>
    <property type="match status" value="1"/>
</dbReference>
<dbReference type="Pfam" id="PF01381">
    <property type="entry name" value="HTH_3"/>
    <property type="match status" value="1"/>
</dbReference>
<gene>
    <name evidence="2" type="ORF">SAG0136_04860</name>
</gene>
<accession>V6Z2T8</accession>
<dbReference type="GO" id="GO:0003677">
    <property type="term" value="F:DNA binding"/>
    <property type="evidence" value="ECO:0007669"/>
    <property type="project" value="UniProtKB-KW"/>
</dbReference>
<evidence type="ECO:0000313" key="2">
    <source>
        <dbReference type="EMBL" id="ESV54581.1"/>
    </source>
</evidence>
<dbReference type="InterPro" id="IPR010982">
    <property type="entry name" value="Lambda_DNA-bd_dom_sf"/>
</dbReference>
<name>V6Z2T8_STRAG</name>
<feature type="domain" description="HTH cro/C1-type" evidence="1">
    <location>
        <begin position="13"/>
        <end position="67"/>
    </location>
</feature>